<gene>
    <name evidence="2" type="ORF">METZ01_LOCUS125100</name>
</gene>
<dbReference type="AlphaFoldDB" id="A0A381Y558"/>
<feature type="domain" description="DUF4340" evidence="1">
    <location>
        <begin position="326"/>
        <end position="457"/>
    </location>
</feature>
<dbReference type="InterPro" id="IPR025641">
    <property type="entry name" value="DUF4340"/>
</dbReference>
<proteinExistence type="predicted"/>
<protein>
    <recommendedName>
        <fullName evidence="1">DUF4340 domain-containing protein</fullName>
    </recommendedName>
</protein>
<name>A0A381Y558_9ZZZZ</name>
<sequence length="468" mass="52225">MAVVLAIACIADGLFSVGDNTVLGQVERLFPELNADTIDSFTVTRGETMVAAKKISGQWRVADPDYPAHPERIARLAKRLAKLTVSQRIAEADWTETGDEKTFGLDEARALVRWSSDNGEQSLEVGSAALFGRQTYVRLPGTRDAILVASDLANWVPRTADDWRDLRLVPEDLEFDRLRFWGQSRTVELVRSDDGAWRMEQPVNSATDQMVIHQLIKRMQLARIVQVAVPASEDEPDATVRLAKGDDTLIELEFRKPDDEEPTVLVRHSGRGTVAIEDDGLLSLLRLPHDQFREHALFRQPLGEVTSVTVDTIKKFTIAKKPDGAWQVTEPRQFPADALLVNVMLTNLRNAQVIDFIKDGATAVDYKKHGLANPWLSLEVNGVSADAGQWRELIAFGTVDTLRVAARANDEPAIVGLPREQAILLPKEAFKLRERRLWSFSTNQVAAVTVTLANKPTRFSRLPNATWR</sequence>
<dbReference type="EMBL" id="UINC01017430">
    <property type="protein sequence ID" value="SVA72246.1"/>
    <property type="molecule type" value="Genomic_DNA"/>
</dbReference>
<dbReference type="Pfam" id="PF14238">
    <property type="entry name" value="DUF4340"/>
    <property type="match status" value="2"/>
</dbReference>
<reference evidence="2" key="1">
    <citation type="submission" date="2018-05" db="EMBL/GenBank/DDBJ databases">
        <authorList>
            <person name="Lanie J.A."/>
            <person name="Ng W.-L."/>
            <person name="Kazmierczak K.M."/>
            <person name="Andrzejewski T.M."/>
            <person name="Davidsen T.M."/>
            <person name="Wayne K.J."/>
            <person name="Tettelin H."/>
            <person name="Glass J.I."/>
            <person name="Rusch D."/>
            <person name="Podicherti R."/>
            <person name="Tsui H.-C.T."/>
            <person name="Winkler M.E."/>
        </authorList>
    </citation>
    <scope>NUCLEOTIDE SEQUENCE</scope>
</reference>
<evidence type="ECO:0000313" key="2">
    <source>
        <dbReference type="EMBL" id="SVA72246.1"/>
    </source>
</evidence>
<accession>A0A381Y558</accession>
<feature type="domain" description="DUF4340" evidence="1">
    <location>
        <begin position="59"/>
        <end position="234"/>
    </location>
</feature>
<organism evidence="2">
    <name type="scientific">marine metagenome</name>
    <dbReference type="NCBI Taxonomy" id="408172"/>
    <lineage>
        <taxon>unclassified sequences</taxon>
        <taxon>metagenomes</taxon>
        <taxon>ecological metagenomes</taxon>
    </lineage>
</organism>
<evidence type="ECO:0000259" key="1">
    <source>
        <dbReference type="Pfam" id="PF14238"/>
    </source>
</evidence>
<feature type="non-terminal residue" evidence="2">
    <location>
        <position position="468"/>
    </location>
</feature>